<dbReference type="AlphaFoldDB" id="A0A368X4R3"/>
<evidence type="ECO:0000313" key="2">
    <source>
        <dbReference type="Proteomes" id="UP000252585"/>
    </source>
</evidence>
<protein>
    <submittedName>
        <fullName evidence="1">YfkD-like protein</fullName>
    </submittedName>
</protein>
<dbReference type="EMBL" id="QPJJ01000021">
    <property type="protein sequence ID" value="RCW62990.1"/>
    <property type="molecule type" value="Genomic_DNA"/>
</dbReference>
<accession>A0A368X4R3</accession>
<keyword evidence="2" id="KW-1185">Reference proteome</keyword>
<reference evidence="1 2" key="1">
    <citation type="submission" date="2018-07" db="EMBL/GenBank/DDBJ databases">
        <title>Genomic Encyclopedia of Type Strains, Phase IV (KMG-IV): sequencing the most valuable type-strain genomes for metagenomic binning, comparative biology and taxonomic classification.</title>
        <authorList>
            <person name="Goeker M."/>
        </authorList>
    </citation>
    <scope>NUCLEOTIDE SEQUENCE [LARGE SCALE GENOMIC DNA]</scope>
    <source>
        <strain evidence="1 2">DSM 27696</strain>
    </source>
</reference>
<proteinExistence type="predicted"/>
<gene>
    <name evidence="1" type="ORF">DFR57_12128</name>
</gene>
<organism evidence="1 2">
    <name type="scientific">Saliterribacillus persicus</name>
    <dbReference type="NCBI Taxonomy" id="930114"/>
    <lineage>
        <taxon>Bacteria</taxon>
        <taxon>Bacillati</taxon>
        <taxon>Bacillota</taxon>
        <taxon>Bacilli</taxon>
        <taxon>Bacillales</taxon>
        <taxon>Bacillaceae</taxon>
        <taxon>Saliterribacillus</taxon>
    </lineage>
</organism>
<comment type="caution">
    <text evidence="1">The sequence shown here is derived from an EMBL/GenBank/DDBJ whole genome shotgun (WGS) entry which is preliminary data.</text>
</comment>
<name>A0A368X4R3_9BACI</name>
<dbReference type="InterPro" id="IPR025548">
    <property type="entry name" value="YfkD"/>
</dbReference>
<evidence type="ECO:0000313" key="1">
    <source>
        <dbReference type="EMBL" id="RCW62990.1"/>
    </source>
</evidence>
<dbReference type="RefSeq" id="WP_245937512.1">
    <property type="nucleotide sequence ID" value="NZ_QPJJ01000021.1"/>
</dbReference>
<dbReference type="Pfam" id="PF14167">
    <property type="entry name" value="YfkD"/>
    <property type="match status" value="1"/>
</dbReference>
<sequence>MQKIGLGIILLLMMLTVPFITMAKTELPSHVVNIEKQNNFTNVDEGESKVEPNKEVKNLLEDTDEQIENPVLIKLLNETSIKPTPFSFGYRGSVFLGRWPLSYKSKEKEISWQFQKINQNELNNVSGDKTGTLFYNQLEEKKVTGGLATKVDNPDQIKQLMLAKAREKGELPMAFSYTLGKDTKLSNTYDVPVKKNGILSAYASAVNEKGEVRYGDVYVELKGTKKNLEIKNVTTDKVAAWIVIPDHLSFSFELK</sequence>
<dbReference type="Proteomes" id="UP000252585">
    <property type="component" value="Unassembled WGS sequence"/>
</dbReference>